<keyword evidence="1" id="KW-0732">Signal</keyword>
<sequence length="52" mass="6056">MMSPIILLCWRTKVCALFFKKLCQINQCNPLIPSNLLRPYHDEPLFYGSKGN</sequence>
<feature type="signal peptide" evidence="1">
    <location>
        <begin position="1"/>
        <end position="16"/>
    </location>
</feature>
<dbReference type="Proteomes" id="UP001151532">
    <property type="component" value="Chromosome 8"/>
</dbReference>
<evidence type="ECO:0000313" key="2">
    <source>
        <dbReference type="EMBL" id="KAJ6726739.1"/>
    </source>
</evidence>
<comment type="caution">
    <text evidence="2">The sequence shown here is derived from an EMBL/GenBank/DDBJ whole genome shotgun (WGS) entry which is preliminary data.</text>
</comment>
<organism evidence="2 3">
    <name type="scientific">Salix purpurea</name>
    <name type="common">Purple osier willow</name>
    <dbReference type="NCBI Taxonomy" id="77065"/>
    <lineage>
        <taxon>Eukaryota</taxon>
        <taxon>Viridiplantae</taxon>
        <taxon>Streptophyta</taxon>
        <taxon>Embryophyta</taxon>
        <taxon>Tracheophyta</taxon>
        <taxon>Spermatophyta</taxon>
        <taxon>Magnoliopsida</taxon>
        <taxon>eudicotyledons</taxon>
        <taxon>Gunneridae</taxon>
        <taxon>Pentapetalae</taxon>
        <taxon>rosids</taxon>
        <taxon>fabids</taxon>
        <taxon>Malpighiales</taxon>
        <taxon>Salicaceae</taxon>
        <taxon>Saliceae</taxon>
        <taxon>Salix</taxon>
    </lineage>
</organism>
<dbReference type="EMBL" id="JAPFFK010000013">
    <property type="protein sequence ID" value="KAJ6726739.1"/>
    <property type="molecule type" value="Genomic_DNA"/>
</dbReference>
<name>A0A9Q0UB12_SALPP</name>
<reference evidence="2" key="1">
    <citation type="submission" date="2022-11" db="EMBL/GenBank/DDBJ databases">
        <authorList>
            <person name="Hyden B.L."/>
            <person name="Feng K."/>
            <person name="Yates T."/>
            <person name="Jawdy S."/>
            <person name="Smart L.B."/>
            <person name="Muchero W."/>
        </authorList>
    </citation>
    <scope>NUCLEOTIDE SEQUENCE</scope>
    <source>
        <tissue evidence="2">Shoot tip</tissue>
    </source>
</reference>
<proteinExistence type="predicted"/>
<dbReference type="AlphaFoldDB" id="A0A9Q0UB12"/>
<evidence type="ECO:0000256" key="1">
    <source>
        <dbReference type="SAM" id="SignalP"/>
    </source>
</evidence>
<protein>
    <submittedName>
        <fullName evidence="2">Uncharacterized protein</fullName>
    </submittedName>
</protein>
<keyword evidence="3" id="KW-1185">Reference proteome</keyword>
<reference evidence="2" key="2">
    <citation type="journal article" date="2023" name="Int. J. Mol. Sci.">
        <title>De Novo Assembly and Annotation of 11 Diverse Shrub Willow (Salix) Genomes Reveals Novel Gene Organization in Sex-Linked Regions.</title>
        <authorList>
            <person name="Hyden B."/>
            <person name="Feng K."/>
            <person name="Yates T.B."/>
            <person name="Jawdy S."/>
            <person name="Cereghino C."/>
            <person name="Smart L.B."/>
            <person name="Muchero W."/>
        </authorList>
    </citation>
    <scope>NUCLEOTIDE SEQUENCE</scope>
    <source>
        <tissue evidence="2">Shoot tip</tissue>
    </source>
</reference>
<feature type="chain" id="PRO_5040165554" evidence="1">
    <location>
        <begin position="17"/>
        <end position="52"/>
    </location>
</feature>
<accession>A0A9Q0UB12</accession>
<gene>
    <name evidence="2" type="ORF">OIU79_004800</name>
</gene>
<evidence type="ECO:0000313" key="3">
    <source>
        <dbReference type="Proteomes" id="UP001151532"/>
    </source>
</evidence>